<dbReference type="Pfam" id="PF23598">
    <property type="entry name" value="LRR_14"/>
    <property type="match status" value="1"/>
</dbReference>
<feature type="domain" description="Disease resistance R13L4/SHOC-2-like LRR" evidence="8">
    <location>
        <begin position="606"/>
        <end position="881"/>
    </location>
</feature>
<dbReference type="PANTHER" id="PTHR36766:SF45">
    <property type="entry name" value="NB-ARC DOMAIN-CONTAINING PROTEIN"/>
    <property type="match status" value="1"/>
</dbReference>
<organism evidence="9 10">
    <name type="scientific">Vitis rotundifolia</name>
    <name type="common">Muscadine grape</name>
    <dbReference type="NCBI Taxonomy" id="103349"/>
    <lineage>
        <taxon>Eukaryota</taxon>
        <taxon>Viridiplantae</taxon>
        <taxon>Streptophyta</taxon>
        <taxon>Embryophyta</taxon>
        <taxon>Tracheophyta</taxon>
        <taxon>Spermatophyta</taxon>
        <taxon>Magnoliopsida</taxon>
        <taxon>eudicotyledons</taxon>
        <taxon>Gunneridae</taxon>
        <taxon>Pentapetalae</taxon>
        <taxon>rosids</taxon>
        <taxon>Vitales</taxon>
        <taxon>Vitaceae</taxon>
        <taxon>Viteae</taxon>
        <taxon>Vitis</taxon>
    </lineage>
</organism>
<dbReference type="Gene3D" id="3.80.10.10">
    <property type="entry name" value="Ribonuclease Inhibitor"/>
    <property type="match status" value="1"/>
</dbReference>
<evidence type="ECO:0000256" key="3">
    <source>
        <dbReference type="ARBA" id="ARBA00022821"/>
    </source>
</evidence>
<dbReference type="Pfam" id="PF23559">
    <property type="entry name" value="WHD_DRP"/>
    <property type="match status" value="1"/>
</dbReference>
<dbReference type="SUPFAM" id="SSF52540">
    <property type="entry name" value="P-loop containing nucleoside triphosphate hydrolases"/>
    <property type="match status" value="1"/>
</dbReference>
<feature type="domain" description="NB-ARC" evidence="5">
    <location>
        <begin position="214"/>
        <end position="382"/>
    </location>
</feature>
<dbReference type="GO" id="GO:0006952">
    <property type="term" value="P:defense response"/>
    <property type="evidence" value="ECO:0007669"/>
    <property type="project" value="UniProtKB-KW"/>
</dbReference>
<dbReference type="CDD" id="cd14798">
    <property type="entry name" value="RX-CC_like"/>
    <property type="match status" value="1"/>
</dbReference>
<dbReference type="Gene3D" id="1.10.10.10">
    <property type="entry name" value="Winged helix-like DNA-binding domain superfamily/Winged helix DNA-binding domain"/>
    <property type="match status" value="1"/>
</dbReference>
<sequence>MKLLIPSPHLTGLLQSSSIPPHSSIPFPPSSTGTLMADALLSIVLDQLGSLIQQQIHQEVSLVVGVETEIQSLADTLQLVRVVVADAEKRQVKEELVKVWLQRLKDIAYQMDDVLDEWSTSLLKSQIERPESPSMSKKKVSSCIPSPSICFKRVAGRRDIALKIKDIKQQVDYIANQSNRFNFTTRFSNEEPQRLMTISAVDISEVCGRDKDRDTILRHLLGESCEQNLGPYIISLVGLGGVGKTTLAQLAFNHHEVEAHFDIRIWVCVSDPFIPVRIFRDIFEALYEKSSDVHNPEVLQKKIQACIDGKKFLLVLDDVWNEDYQLWEQLKNCLKCGGGGSRILVTTRNESVARMMRSTYMHSLGSLPLEQCRALFSQIAFCGKSIDKIEELEEIGKNIADKCKGLPLAVKALGSLMQSKNNKQDWENMLNSEMWELDVFEKKLSPALLLSYYDLPPPLKRCFSYCAVFPKDRTIQIDDLIKLWMAQSYLDSKSDREMETIGREYFENLAARSFFQDFEKDVEGNIVRCKMHDIVHDFAQFLTNNECLIVEDDCENLKTKLSRQKGRHATVIVHGSTRLSFSVNNARNLHTLLVVSDNWCRIDSFPLDSFQQLKYLRAMDLRGNDSIVELPREVGEFIHLRYLNLSYCSRLETLPETISELCNLQTLNVRYCLNLTKLPPGIRSLINLRHLQIRANYCMLRTLPKGVGRLTSLRTLSLFIVGDESGSDVCKIEEMRNLKELRELEITGLSKVEDAGEAEKAELKNKKQLYGLTLNFQPWTSQPVGMKEVAEALQPHPNLKSLRIAWYQEWPRWMMEPSLLQLTQLFLSYCVRCQCLPPLGDLPLLESLEIQWMQQVKNVGGEFLGSSSKIAFPRLKHLSFEDMLEWENWEVKEEKGKKVLPCLLSLKIEGSPKLTAVPDLLVQRTPPIKLFLT</sequence>
<dbReference type="InterPro" id="IPR038005">
    <property type="entry name" value="RX-like_CC"/>
</dbReference>
<evidence type="ECO:0000313" key="9">
    <source>
        <dbReference type="EMBL" id="KAJ9692915.1"/>
    </source>
</evidence>
<dbReference type="PRINTS" id="PR00364">
    <property type="entry name" value="DISEASERSIST"/>
</dbReference>
<evidence type="ECO:0000256" key="2">
    <source>
        <dbReference type="ARBA" id="ARBA00022741"/>
    </source>
</evidence>
<evidence type="ECO:0008006" key="11">
    <source>
        <dbReference type="Google" id="ProtNLM"/>
    </source>
</evidence>
<keyword evidence="3" id="KW-0611">Plant defense</keyword>
<dbReference type="SUPFAM" id="SSF52058">
    <property type="entry name" value="L domain-like"/>
    <property type="match status" value="1"/>
</dbReference>
<dbReference type="InterPro" id="IPR002182">
    <property type="entry name" value="NB-ARC"/>
</dbReference>
<protein>
    <recommendedName>
        <fullName evidence="11">Disease resistance protein RGA3</fullName>
    </recommendedName>
</protein>
<comment type="caution">
    <text evidence="9">The sequence shown here is derived from an EMBL/GenBank/DDBJ whole genome shotgun (WGS) entry which is preliminary data.</text>
</comment>
<keyword evidence="2" id="KW-0547">Nucleotide-binding</keyword>
<dbReference type="Pfam" id="PF18052">
    <property type="entry name" value="Rx_N"/>
    <property type="match status" value="1"/>
</dbReference>
<evidence type="ECO:0000259" key="5">
    <source>
        <dbReference type="Pfam" id="PF00931"/>
    </source>
</evidence>
<evidence type="ECO:0000256" key="1">
    <source>
        <dbReference type="ARBA" id="ARBA00022737"/>
    </source>
</evidence>
<dbReference type="InterPro" id="IPR041118">
    <property type="entry name" value="Rx_N"/>
</dbReference>
<dbReference type="InterPro" id="IPR058922">
    <property type="entry name" value="WHD_DRP"/>
</dbReference>
<dbReference type="Gene3D" id="1.10.8.430">
    <property type="entry name" value="Helical domain of apoptotic protease-activating factors"/>
    <property type="match status" value="1"/>
</dbReference>
<keyword evidence="1" id="KW-0677">Repeat</keyword>
<evidence type="ECO:0000259" key="8">
    <source>
        <dbReference type="Pfam" id="PF23598"/>
    </source>
</evidence>
<dbReference type="InterPro" id="IPR027417">
    <property type="entry name" value="P-loop_NTPase"/>
</dbReference>
<evidence type="ECO:0000313" key="10">
    <source>
        <dbReference type="Proteomes" id="UP001168098"/>
    </source>
</evidence>
<dbReference type="Gene3D" id="3.40.50.300">
    <property type="entry name" value="P-loop containing nucleotide triphosphate hydrolases"/>
    <property type="match status" value="1"/>
</dbReference>
<feature type="domain" description="Disease resistance N-terminal" evidence="6">
    <location>
        <begin position="41"/>
        <end position="135"/>
    </location>
</feature>
<dbReference type="Pfam" id="PF00931">
    <property type="entry name" value="NB-ARC"/>
    <property type="match status" value="1"/>
</dbReference>
<dbReference type="Proteomes" id="UP001168098">
    <property type="component" value="Unassembled WGS sequence"/>
</dbReference>
<dbReference type="InterPro" id="IPR036388">
    <property type="entry name" value="WH-like_DNA-bd_sf"/>
</dbReference>
<dbReference type="InterPro" id="IPR032675">
    <property type="entry name" value="LRR_dom_sf"/>
</dbReference>
<dbReference type="Gene3D" id="1.20.5.4130">
    <property type="match status" value="1"/>
</dbReference>
<reference evidence="9 10" key="1">
    <citation type="journal article" date="2023" name="BMC Biotechnol.">
        <title>Vitis rotundifolia cv Carlos genome sequencing.</title>
        <authorList>
            <person name="Huff M."/>
            <person name="Hulse-Kemp A."/>
            <person name="Scheffler B."/>
            <person name="Youngblood R."/>
            <person name="Simpson S."/>
            <person name="Babiker E."/>
            <person name="Staton M."/>
        </authorList>
    </citation>
    <scope>NUCLEOTIDE SEQUENCE [LARGE SCALE GENOMIC DNA]</scope>
    <source>
        <tissue evidence="9">Leaf</tissue>
    </source>
</reference>
<proteinExistence type="predicted"/>
<dbReference type="FunFam" id="1.10.10.10:FF:000322">
    <property type="entry name" value="Probable disease resistance protein At1g63360"/>
    <property type="match status" value="1"/>
</dbReference>
<dbReference type="InterPro" id="IPR055414">
    <property type="entry name" value="LRR_R13L4/SHOC2-like"/>
</dbReference>
<accession>A0AA38ZQ61</accession>
<dbReference type="GO" id="GO:0043531">
    <property type="term" value="F:ADP binding"/>
    <property type="evidence" value="ECO:0007669"/>
    <property type="project" value="InterPro"/>
</dbReference>
<evidence type="ECO:0000259" key="6">
    <source>
        <dbReference type="Pfam" id="PF18052"/>
    </source>
</evidence>
<dbReference type="AlphaFoldDB" id="A0AA38ZQ61"/>
<keyword evidence="10" id="KW-1185">Reference proteome</keyword>
<evidence type="ECO:0000256" key="4">
    <source>
        <dbReference type="ARBA" id="ARBA00022840"/>
    </source>
</evidence>
<dbReference type="EMBL" id="JARBHA010000009">
    <property type="protein sequence ID" value="KAJ9692915.1"/>
    <property type="molecule type" value="Genomic_DNA"/>
</dbReference>
<dbReference type="InterPro" id="IPR042197">
    <property type="entry name" value="Apaf_helical"/>
</dbReference>
<keyword evidence="4" id="KW-0067">ATP-binding</keyword>
<dbReference type="FunFam" id="3.40.50.300:FF:001091">
    <property type="entry name" value="Probable disease resistance protein At1g61300"/>
    <property type="match status" value="1"/>
</dbReference>
<feature type="domain" description="Disease resistance protein winged helix" evidence="7">
    <location>
        <begin position="468"/>
        <end position="539"/>
    </location>
</feature>
<dbReference type="GO" id="GO:0051707">
    <property type="term" value="P:response to other organism"/>
    <property type="evidence" value="ECO:0007669"/>
    <property type="project" value="UniProtKB-ARBA"/>
</dbReference>
<dbReference type="PANTHER" id="PTHR36766">
    <property type="entry name" value="PLANT BROAD-SPECTRUM MILDEW RESISTANCE PROTEIN RPW8"/>
    <property type="match status" value="1"/>
</dbReference>
<dbReference type="GO" id="GO:0005524">
    <property type="term" value="F:ATP binding"/>
    <property type="evidence" value="ECO:0007669"/>
    <property type="project" value="UniProtKB-KW"/>
</dbReference>
<gene>
    <name evidence="9" type="ORF">PVL29_011837</name>
</gene>
<evidence type="ECO:0000259" key="7">
    <source>
        <dbReference type="Pfam" id="PF23559"/>
    </source>
</evidence>
<name>A0AA38ZQ61_VITRO</name>